<dbReference type="GO" id="GO:0016740">
    <property type="term" value="F:transferase activity"/>
    <property type="evidence" value="ECO:0007669"/>
    <property type="project" value="UniProtKB-KW"/>
</dbReference>
<dbReference type="InterPro" id="IPR043130">
    <property type="entry name" value="CDP-OH_PTrfase_TM_dom"/>
</dbReference>
<keyword evidence="1" id="KW-0808">Transferase</keyword>
<evidence type="ECO:0000313" key="1">
    <source>
        <dbReference type="EMBL" id="MXR22580.1"/>
    </source>
</evidence>
<protein>
    <submittedName>
        <fullName evidence="1">CDP-alcohol phosphatidyltransferase family protein</fullName>
    </submittedName>
</protein>
<dbReference type="Gene3D" id="1.20.120.1760">
    <property type="match status" value="1"/>
</dbReference>
<feature type="non-terminal residue" evidence="1">
    <location>
        <position position="1"/>
    </location>
</feature>
<accession>A0A6B0SUW0</accession>
<proteinExistence type="predicted"/>
<dbReference type="AlphaFoldDB" id="A0A6B0SUW0"/>
<dbReference type="Proteomes" id="UP000471521">
    <property type="component" value="Unassembled WGS sequence"/>
</dbReference>
<evidence type="ECO:0000313" key="2">
    <source>
        <dbReference type="Proteomes" id="UP000471521"/>
    </source>
</evidence>
<comment type="caution">
    <text evidence="1">The sequence shown here is derived from an EMBL/GenBank/DDBJ whole genome shotgun (WGS) entry which is preliminary data.</text>
</comment>
<gene>
    <name evidence="1" type="ORF">GRX66_19115</name>
</gene>
<keyword evidence="2" id="KW-1185">Reference proteome</keyword>
<name>A0A6B0SUW0_9EURY</name>
<sequence>VLDRYADVVIVAGLAAGIGRYDLGLAAVTGVLLTSYLGTQAQAVGLDRVYGGVLGRADRLALIGFTGGLSVAVPAVGGFSLVAWLLALFAVVGHLTAVQRFVSAWRQLT</sequence>
<reference evidence="1 2" key="1">
    <citation type="submission" date="2019-12" db="EMBL/GenBank/DDBJ databases">
        <title>Isolation and characterization of three novel carbon monoxide-oxidizing members of Halobacteria from salione crusts and soils.</title>
        <authorList>
            <person name="Myers M.R."/>
            <person name="King G.M."/>
        </authorList>
    </citation>
    <scope>NUCLEOTIDE SEQUENCE [LARGE SCALE GENOMIC DNA]</scope>
    <source>
        <strain evidence="1 2">PCN9</strain>
    </source>
</reference>
<organism evidence="1 2">
    <name type="scientific">Halobacterium bonnevillei</name>
    <dbReference type="NCBI Taxonomy" id="2692200"/>
    <lineage>
        <taxon>Archaea</taxon>
        <taxon>Methanobacteriati</taxon>
        <taxon>Methanobacteriota</taxon>
        <taxon>Stenosarchaea group</taxon>
        <taxon>Halobacteria</taxon>
        <taxon>Halobacteriales</taxon>
        <taxon>Halobacteriaceae</taxon>
        <taxon>Halobacterium</taxon>
    </lineage>
</organism>
<dbReference type="EMBL" id="WUUU01000340">
    <property type="protein sequence ID" value="MXR22580.1"/>
    <property type="molecule type" value="Genomic_DNA"/>
</dbReference>